<name>H3CSQ2_TETNG</name>
<dbReference type="OMA" id="MIFQHIF"/>
<feature type="compositionally biased region" description="Pro residues" evidence="4">
    <location>
        <begin position="157"/>
        <end position="167"/>
    </location>
</feature>
<evidence type="ECO:0000256" key="1">
    <source>
        <dbReference type="ARBA" id="ARBA00022723"/>
    </source>
</evidence>
<dbReference type="GO" id="GO:0051536">
    <property type="term" value="F:iron-sulfur cluster binding"/>
    <property type="evidence" value="ECO:0007669"/>
    <property type="project" value="UniProtKB-KW"/>
</dbReference>
<dbReference type="Ensembl" id="ENSTNIT00000011468.1">
    <property type="protein sequence ID" value="ENSTNIP00000011286.1"/>
    <property type="gene ID" value="ENSTNIG00000008450.1"/>
</dbReference>
<evidence type="ECO:0000256" key="3">
    <source>
        <dbReference type="ARBA" id="ARBA00023014"/>
    </source>
</evidence>
<evidence type="ECO:0000256" key="4">
    <source>
        <dbReference type="SAM" id="MobiDB-lite"/>
    </source>
</evidence>
<dbReference type="Gene3D" id="3.30.499.10">
    <property type="entry name" value="Aconitase, domain 3"/>
    <property type="match status" value="1"/>
</dbReference>
<feature type="domain" description="Aconitase/3-isopropylmalate dehydratase large subunit alpha/beta/alpha" evidence="5">
    <location>
        <begin position="68"/>
        <end position="135"/>
    </location>
</feature>
<keyword evidence="1" id="KW-0479">Metal-binding</keyword>
<dbReference type="InterPro" id="IPR001030">
    <property type="entry name" value="Acoase/IPM_deHydtase_lsu_aba"/>
</dbReference>
<proteinExistence type="predicted"/>
<dbReference type="STRING" id="99883.ENSTNIP00000011286"/>
<dbReference type="InterPro" id="IPR036008">
    <property type="entry name" value="Aconitase_4Fe-4S_dom"/>
</dbReference>
<dbReference type="AlphaFoldDB" id="H3CSQ2"/>
<feature type="region of interest" description="Disordered" evidence="4">
    <location>
        <begin position="143"/>
        <end position="178"/>
    </location>
</feature>
<dbReference type="Proteomes" id="UP000007303">
    <property type="component" value="Unassembled WGS sequence"/>
</dbReference>
<evidence type="ECO:0000313" key="6">
    <source>
        <dbReference type="Ensembl" id="ENSTNIP00000011286.1"/>
    </source>
</evidence>
<dbReference type="InParanoid" id="H3CSQ2"/>
<reference evidence="6" key="2">
    <citation type="submission" date="2025-08" db="UniProtKB">
        <authorList>
            <consortium name="Ensembl"/>
        </authorList>
    </citation>
    <scope>IDENTIFICATION</scope>
</reference>
<dbReference type="SUPFAM" id="SSF53732">
    <property type="entry name" value="Aconitase iron-sulfur domain"/>
    <property type="match status" value="1"/>
</dbReference>
<dbReference type="GO" id="GO:0046872">
    <property type="term" value="F:metal ion binding"/>
    <property type="evidence" value="ECO:0007669"/>
    <property type="project" value="UniProtKB-KW"/>
</dbReference>
<protein>
    <recommendedName>
        <fullName evidence="5">Aconitase/3-isopropylmalate dehydratase large subunit alpha/beta/alpha domain-containing protein</fullName>
    </recommendedName>
</protein>
<keyword evidence="2" id="KW-0408">Iron</keyword>
<dbReference type="InterPro" id="IPR006249">
    <property type="entry name" value="Aconitase/IRP2"/>
</dbReference>
<keyword evidence="7" id="KW-1185">Reference proteome</keyword>
<dbReference type="GeneTree" id="ENSGT00940000157796"/>
<dbReference type="HOGENOM" id="CLU_069045_0_0_1"/>
<evidence type="ECO:0000313" key="7">
    <source>
        <dbReference type="Proteomes" id="UP000007303"/>
    </source>
</evidence>
<organism evidence="6 7">
    <name type="scientific">Tetraodon nigroviridis</name>
    <name type="common">Spotted green pufferfish</name>
    <name type="synonym">Chelonodon nigroviridis</name>
    <dbReference type="NCBI Taxonomy" id="99883"/>
    <lineage>
        <taxon>Eukaryota</taxon>
        <taxon>Metazoa</taxon>
        <taxon>Chordata</taxon>
        <taxon>Craniata</taxon>
        <taxon>Vertebrata</taxon>
        <taxon>Euteleostomi</taxon>
        <taxon>Actinopterygii</taxon>
        <taxon>Neopterygii</taxon>
        <taxon>Teleostei</taxon>
        <taxon>Neoteleostei</taxon>
        <taxon>Acanthomorphata</taxon>
        <taxon>Eupercaria</taxon>
        <taxon>Tetraodontiformes</taxon>
        <taxon>Tetradontoidea</taxon>
        <taxon>Tetraodontidae</taxon>
        <taxon>Tetraodon</taxon>
    </lineage>
</organism>
<evidence type="ECO:0000256" key="2">
    <source>
        <dbReference type="ARBA" id="ARBA00023004"/>
    </source>
</evidence>
<dbReference type="Pfam" id="PF00330">
    <property type="entry name" value="Aconitase"/>
    <property type="match status" value="1"/>
</dbReference>
<dbReference type="PANTHER" id="PTHR11670">
    <property type="entry name" value="ACONITASE/IRON-RESPONSIVE ELEMENT FAMILY MEMBER"/>
    <property type="match status" value="1"/>
</dbReference>
<evidence type="ECO:0000259" key="5">
    <source>
        <dbReference type="Pfam" id="PF00330"/>
    </source>
</evidence>
<accession>H3CSQ2</accession>
<reference evidence="6" key="3">
    <citation type="submission" date="2025-09" db="UniProtKB">
        <authorList>
            <consortium name="Ensembl"/>
        </authorList>
    </citation>
    <scope>IDENTIFICATION</scope>
</reference>
<sequence length="249" mass="27315">MALSLCLTEHPYSHLIEGLKDGKIKFFNPEKLNDPRYDKLPLSIRVLLEAAIRNCDGFYTKEEDVENILDWQQQQNKAEVVFTPARVLLQDFTGIPAMVDLAAMRDAVAKHGVDPSLVNPKCPTDLVVDHSLQIDYSKCAIQNTPNPGGGVGTNPSQHPPRAAPSRPPSRGSQCGGQRASCSKAACSDPAASSGQPGGSVQQIENTPLLCPFHLQPVSETETALKNQEMELSRNKERLQFFKPPKQWCS</sequence>
<keyword evidence="3" id="KW-0411">Iron-sulfur</keyword>
<reference evidence="7" key="1">
    <citation type="journal article" date="2004" name="Nature">
        <title>Genome duplication in the teleost fish Tetraodon nigroviridis reveals the early vertebrate proto-karyotype.</title>
        <authorList>
            <person name="Jaillon O."/>
            <person name="Aury J.-M."/>
            <person name="Brunet F."/>
            <person name="Petit J.-L."/>
            <person name="Stange-Thomann N."/>
            <person name="Mauceli E."/>
            <person name="Bouneau L."/>
            <person name="Fischer C."/>
            <person name="Ozouf-Costaz C."/>
            <person name="Bernot A."/>
            <person name="Nicaud S."/>
            <person name="Jaffe D."/>
            <person name="Fisher S."/>
            <person name="Lutfalla G."/>
            <person name="Dossat C."/>
            <person name="Segurens B."/>
            <person name="Dasilva C."/>
            <person name="Salanoubat M."/>
            <person name="Levy M."/>
            <person name="Boudet N."/>
            <person name="Castellano S."/>
            <person name="Anthouard V."/>
            <person name="Jubin C."/>
            <person name="Castelli V."/>
            <person name="Katinka M."/>
            <person name="Vacherie B."/>
            <person name="Biemont C."/>
            <person name="Skalli Z."/>
            <person name="Cattolico L."/>
            <person name="Poulain J."/>
            <person name="De Berardinis V."/>
            <person name="Cruaud C."/>
            <person name="Duprat S."/>
            <person name="Brottier P."/>
            <person name="Coutanceau J.-P."/>
            <person name="Gouzy J."/>
            <person name="Parra G."/>
            <person name="Lardier G."/>
            <person name="Chapple C."/>
            <person name="McKernan K.J."/>
            <person name="McEwan P."/>
            <person name="Bosak S."/>
            <person name="Kellis M."/>
            <person name="Volff J.-N."/>
            <person name="Guigo R."/>
            <person name="Zody M.C."/>
            <person name="Mesirov J."/>
            <person name="Lindblad-Toh K."/>
            <person name="Birren B."/>
            <person name="Nusbaum C."/>
            <person name="Kahn D."/>
            <person name="Robinson-Rechavi M."/>
            <person name="Laudet V."/>
            <person name="Schachter V."/>
            <person name="Quetier F."/>
            <person name="Saurin W."/>
            <person name="Scarpelli C."/>
            <person name="Wincker P."/>
            <person name="Lander E.S."/>
            <person name="Weissenbach J."/>
            <person name="Roest Crollius H."/>
        </authorList>
    </citation>
    <scope>NUCLEOTIDE SEQUENCE [LARGE SCALE GENOMIC DNA]</scope>
</reference>
<dbReference type="InterPro" id="IPR015931">
    <property type="entry name" value="Acnase/IPM_dHydase_lsu_aba_1/3"/>
</dbReference>